<accession>A0ACC1XEL8</accession>
<proteinExistence type="predicted"/>
<organism evidence="1 2">
    <name type="scientific">Melia azedarach</name>
    <name type="common">Chinaberry tree</name>
    <dbReference type="NCBI Taxonomy" id="155640"/>
    <lineage>
        <taxon>Eukaryota</taxon>
        <taxon>Viridiplantae</taxon>
        <taxon>Streptophyta</taxon>
        <taxon>Embryophyta</taxon>
        <taxon>Tracheophyta</taxon>
        <taxon>Spermatophyta</taxon>
        <taxon>Magnoliopsida</taxon>
        <taxon>eudicotyledons</taxon>
        <taxon>Gunneridae</taxon>
        <taxon>Pentapetalae</taxon>
        <taxon>rosids</taxon>
        <taxon>malvids</taxon>
        <taxon>Sapindales</taxon>
        <taxon>Meliaceae</taxon>
        <taxon>Melia</taxon>
    </lineage>
</organism>
<protein>
    <submittedName>
        <fullName evidence="1">Cysteine-rich receptor-like protein kinase 19</fullName>
    </submittedName>
</protein>
<keyword evidence="2" id="KW-1185">Reference proteome</keyword>
<name>A0ACC1XEL8_MELAZ</name>
<evidence type="ECO:0000313" key="2">
    <source>
        <dbReference type="Proteomes" id="UP001164539"/>
    </source>
</evidence>
<dbReference type="EMBL" id="CM051403">
    <property type="protein sequence ID" value="KAJ4709633.1"/>
    <property type="molecule type" value="Genomic_DNA"/>
</dbReference>
<comment type="caution">
    <text evidence="1">The sequence shown here is derived from an EMBL/GenBank/DDBJ whole genome shotgun (WGS) entry which is preliminary data.</text>
</comment>
<gene>
    <name evidence="1" type="ORF">OWV82_019398</name>
</gene>
<reference evidence="1 2" key="1">
    <citation type="journal article" date="2023" name="Science">
        <title>Complex scaffold remodeling in plant triterpene biosynthesis.</title>
        <authorList>
            <person name="De La Pena R."/>
            <person name="Hodgson H."/>
            <person name="Liu J.C."/>
            <person name="Stephenson M.J."/>
            <person name="Martin A.C."/>
            <person name="Owen C."/>
            <person name="Harkess A."/>
            <person name="Leebens-Mack J."/>
            <person name="Jimenez L.E."/>
            <person name="Osbourn A."/>
            <person name="Sattely E.S."/>
        </authorList>
    </citation>
    <scope>NUCLEOTIDE SEQUENCE [LARGE SCALE GENOMIC DNA]</scope>
    <source>
        <strain evidence="2">cv. JPN11</strain>
        <tissue evidence="1">Leaf</tissue>
    </source>
</reference>
<dbReference type="Proteomes" id="UP001164539">
    <property type="component" value="Chromosome 10"/>
</dbReference>
<evidence type="ECO:0000313" key="1">
    <source>
        <dbReference type="EMBL" id="KAJ4709633.1"/>
    </source>
</evidence>
<sequence>MVSKIFVVFLFFHVFVFTEVLPATAQTWIRAGYWYSGSEFPSSDVDSALFTHLLCAFASVDSTSFQLSLYSPSDESQFSNFTATVRQKNPSVATLLSIGGGTANYSTFSSMVSNSSSRKYFIDSSIRTARVYGFQGLDLCWVSANTSSDMFNMGILFEEWRVAAEAEAKSTSRAQLILTASVQFTPGSDSTSFPSDSIQKNLNWIHVMAYDYYMPVWANFTAAPAALYDPTSSVNTDSGIRAWITSGVSSNKLVLALPFYGYAWKLENHKQNGIGAPATGPAITDEGDMSYKDIKSYIERYKANVVYNATYVVNYCTIGTSWIGFDGAEVVKIKVSYAKDKNLLGYVVWQVPYDDDKWVLSQAAAEVGSKNGKNSGKLLAIILPTTAAGVVLSGFLLYYYFWMRKLKSKENVDSVKESKNRVTYPAGAGDFNNNVPNLTIYSLAEIEAATNKFSFENKLGEGGYGPVYKGILKSRQEIAVKKLSKTSTQGYEEFANEVMLTAKLQHVNLVRVLGFCTDREEQMLIYEYMPNKSLDYYLFDPIRRYILDWRKRVHIIEGITQGLLYLQEYSRLTIIHRDLKASNVLLDDDMKPKISDFGMARIFAKDNLEANTGRIVGTYGYVPPEYVKRGIYSTKSDVYSFGVLLLQIISGKKVSFLYGHSENLSLLEHAHDLWKDGRGMQFVDQSLDDTDSSCKLMRCLQIALLCVQESPNDRPSMLEVFSMLKNETADVMIPKKPAFSKPTAEDEANKSPSQEDMFSVNDATISEVVAR</sequence>